<sequence>CRLSLKLGNDVSLTVGVYNLLQKAVKPYPVKLYRESNEPVKTKTRSFNRENGSLLLPSDTKKSQDEPLRLILSPKLCDTIWCMIHKVRT</sequence>
<proteinExistence type="inferred from homology"/>
<dbReference type="Pfam" id="PF02735">
    <property type="entry name" value="Ku"/>
    <property type="match status" value="1"/>
</dbReference>
<dbReference type="GO" id="GO:0006303">
    <property type="term" value="P:double-strand break repair via nonhomologous end joining"/>
    <property type="evidence" value="ECO:0007669"/>
    <property type="project" value="InterPro"/>
</dbReference>
<evidence type="ECO:0000256" key="1">
    <source>
        <dbReference type="ARBA" id="ARBA00005240"/>
    </source>
</evidence>
<accession>A0A2G9SNT1</accession>
<feature type="region of interest" description="Disordered" evidence="3">
    <location>
        <begin position="39"/>
        <end position="61"/>
    </location>
</feature>
<gene>
    <name evidence="5" type="ORF">AB205_0027050</name>
</gene>
<evidence type="ECO:0000313" key="5">
    <source>
        <dbReference type="EMBL" id="PIO41051.1"/>
    </source>
</evidence>
<protein>
    <recommendedName>
        <fullName evidence="4">Ku domain-containing protein</fullName>
    </recommendedName>
</protein>
<feature type="domain" description="Ku" evidence="4">
    <location>
        <begin position="8"/>
        <end position="64"/>
    </location>
</feature>
<dbReference type="EMBL" id="KV922841">
    <property type="protein sequence ID" value="PIO41051.1"/>
    <property type="molecule type" value="Genomic_DNA"/>
</dbReference>
<name>A0A2G9SNT1_AQUCT</name>
<dbReference type="Proteomes" id="UP000228934">
    <property type="component" value="Unassembled WGS sequence"/>
</dbReference>
<evidence type="ECO:0000256" key="3">
    <source>
        <dbReference type="SAM" id="MobiDB-lite"/>
    </source>
</evidence>
<dbReference type="SUPFAM" id="SSF100939">
    <property type="entry name" value="SPOC domain-like"/>
    <property type="match status" value="1"/>
</dbReference>
<dbReference type="InterPro" id="IPR016194">
    <property type="entry name" value="SPOC-like_C_dom_sf"/>
</dbReference>
<keyword evidence="6" id="KW-1185">Reference proteome</keyword>
<dbReference type="InterPro" id="IPR006164">
    <property type="entry name" value="DNA_bd_Ku70/Ku80"/>
</dbReference>
<evidence type="ECO:0000259" key="4">
    <source>
        <dbReference type="Pfam" id="PF02735"/>
    </source>
</evidence>
<evidence type="ECO:0000313" key="6">
    <source>
        <dbReference type="Proteomes" id="UP000228934"/>
    </source>
</evidence>
<evidence type="ECO:0000256" key="2">
    <source>
        <dbReference type="ARBA" id="ARBA00023125"/>
    </source>
</evidence>
<dbReference type="Gene3D" id="4.10.970.10">
    <property type="entry name" value="Ku70, bridge and pillars"/>
    <property type="match status" value="1"/>
</dbReference>
<dbReference type="GO" id="GO:0003677">
    <property type="term" value="F:DNA binding"/>
    <property type="evidence" value="ECO:0007669"/>
    <property type="project" value="UniProtKB-KW"/>
</dbReference>
<comment type="similarity">
    <text evidence="1">Belongs to the ku70 family.</text>
</comment>
<dbReference type="InterPro" id="IPR027388">
    <property type="entry name" value="Ku70_bridge/pillars_dom_sf"/>
</dbReference>
<feature type="non-terminal residue" evidence="5">
    <location>
        <position position="1"/>
    </location>
</feature>
<reference evidence="6" key="1">
    <citation type="journal article" date="2017" name="Nat. Commun.">
        <title>The North American bullfrog draft genome provides insight into hormonal regulation of long noncoding RNA.</title>
        <authorList>
            <person name="Hammond S.A."/>
            <person name="Warren R.L."/>
            <person name="Vandervalk B.P."/>
            <person name="Kucuk E."/>
            <person name="Khan H."/>
            <person name="Gibb E.A."/>
            <person name="Pandoh P."/>
            <person name="Kirk H."/>
            <person name="Zhao Y."/>
            <person name="Jones M."/>
            <person name="Mungall A.J."/>
            <person name="Coope R."/>
            <person name="Pleasance S."/>
            <person name="Moore R.A."/>
            <person name="Holt R.A."/>
            <person name="Round J.M."/>
            <person name="Ohora S."/>
            <person name="Walle B.V."/>
            <person name="Veldhoen N."/>
            <person name="Helbing C.C."/>
            <person name="Birol I."/>
        </authorList>
    </citation>
    <scope>NUCLEOTIDE SEQUENCE [LARGE SCALE GENOMIC DNA]</scope>
</reference>
<dbReference type="OrthoDB" id="3249161at2759"/>
<keyword evidence="2" id="KW-0238">DNA-binding</keyword>
<dbReference type="AlphaFoldDB" id="A0A2G9SNT1"/>
<organism evidence="5 6">
    <name type="scientific">Aquarana catesbeiana</name>
    <name type="common">American bullfrog</name>
    <name type="synonym">Rana catesbeiana</name>
    <dbReference type="NCBI Taxonomy" id="8400"/>
    <lineage>
        <taxon>Eukaryota</taxon>
        <taxon>Metazoa</taxon>
        <taxon>Chordata</taxon>
        <taxon>Craniata</taxon>
        <taxon>Vertebrata</taxon>
        <taxon>Euteleostomi</taxon>
        <taxon>Amphibia</taxon>
        <taxon>Batrachia</taxon>
        <taxon>Anura</taxon>
        <taxon>Neobatrachia</taxon>
        <taxon>Ranoidea</taxon>
        <taxon>Ranidae</taxon>
        <taxon>Aquarana</taxon>
    </lineage>
</organism>